<protein>
    <submittedName>
        <fullName evidence="1">Uncharacterized protein</fullName>
    </submittedName>
</protein>
<gene>
    <name evidence="1" type="ORF">Vadar_006394</name>
</gene>
<reference evidence="1 2" key="1">
    <citation type="journal article" date="2021" name="Hortic Res">
        <title>High-quality reference genome and annotation aids understanding of berry development for evergreen blueberry (Vaccinium darrowii).</title>
        <authorList>
            <person name="Yu J."/>
            <person name="Hulse-Kemp A.M."/>
            <person name="Babiker E."/>
            <person name="Staton M."/>
        </authorList>
    </citation>
    <scope>NUCLEOTIDE SEQUENCE [LARGE SCALE GENOMIC DNA]</scope>
    <source>
        <strain evidence="2">cv. NJ 8807/NJ 8810</strain>
        <tissue evidence="1">Young leaf</tissue>
    </source>
</reference>
<sequence>MENCNLSSLPNEVGELISLETLDLGRNNLLITLPDGLCNLTRLKELYLTDCNVSHLPSEVGRLISLETLDLGGNNMRTLPDCICDLTCLKELKLNDCNVTHLPSEIGRLISLQTLDLARNNLLTLPDSICNLACLKELYLRHCNVSHLPGGIGMLSLLTHLDLESNNVCSLPNSFSDLASLEVLNLSNCGRLQSLPELPVTLRSMDASYCTLLESIPTAFNWQAGICMYLPGCNMLAKNNFANNAIERFGQYKEWSGLLDAGIYLCGDEVPNWIQHRFTGSKVSLAVPPRRILGWILCMVFKTHEIHGEFSSIKIDCNKTNSVIYMKELKYHHRDQMIIHFFPTAPFIGPNFYGEGELEIEISPYDPEKREPWLTVKKCGINLIYEDDGDNKETNGLLVHERVQLSHHQKSKNSAPPVLRRDETLVFARSPTTQHQQSKSSAPPFENSRTPLELSRFEKSPLDALSSSIRLT</sequence>
<dbReference type="EMBL" id="CM037160">
    <property type="protein sequence ID" value="KAH7839621.1"/>
    <property type="molecule type" value="Genomic_DNA"/>
</dbReference>
<accession>A0ACB7XG04</accession>
<evidence type="ECO:0000313" key="1">
    <source>
        <dbReference type="EMBL" id="KAH7839621.1"/>
    </source>
</evidence>
<name>A0ACB7XG04_9ERIC</name>
<dbReference type="Proteomes" id="UP000828048">
    <property type="component" value="Chromosome 10"/>
</dbReference>
<organism evidence="1 2">
    <name type="scientific">Vaccinium darrowii</name>
    <dbReference type="NCBI Taxonomy" id="229202"/>
    <lineage>
        <taxon>Eukaryota</taxon>
        <taxon>Viridiplantae</taxon>
        <taxon>Streptophyta</taxon>
        <taxon>Embryophyta</taxon>
        <taxon>Tracheophyta</taxon>
        <taxon>Spermatophyta</taxon>
        <taxon>Magnoliopsida</taxon>
        <taxon>eudicotyledons</taxon>
        <taxon>Gunneridae</taxon>
        <taxon>Pentapetalae</taxon>
        <taxon>asterids</taxon>
        <taxon>Ericales</taxon>
        <taxon>Ericaceae</taxon>
        <taxon>Vaccinioideae</taxon>
        <taxon>Vaccinieae</taxon>
        <taxon>Vaccinium</taxon>
    </lineage>
</organism>
<keyword evidence="2" id="KW-1185">Reference proteome</keyword>
<comment type="caution">
    <text evidence="1">The sequence shown here is derived from an EMBL/GenBank/DDBJ whole genome shotgun (WGS) entry which is preliminary data.</text>
</comment>
<evidence type="ECO:0000313" key="2">
    <source>
        <dbReference type="Proteomes" id="UP000828048"/>
    </source>
</evidence>
<proteinExistence type="predicted"/>